<evidence type="ECO:0000313" key="2">
    <source>
        <dbReference type="EMBL" id="KAK3901167.1"/>
    </source>
</evidence>
<dbReference type="AlphaFoldDB" id="A0AAN6MJD3"/>
<evidence type="ECO:0000313" key="3">
    <source>
        <dbReference type="Proteomes" id="UP001303889"/>
    </source>
</evidence>
<proteinExistence type="predicted"/>
<dbReference type="EMBL" id="MU855602">
    <property type="protein sequence ID" value="KAK3901167.1"/>
    <property type="molecule type" value="Genomic_DNA"/>
</dbReference>
<reference evidence="2" key="1">
    <citation type="journal article" date="2023" name="Mol. Phylogenet. Evol.">
        <title>Genome-scale phylogeny and comparative genomics of the fungal order Sordariales.</title>
        <authorList>
            <person name="Hensen N."/>
            <person name="Bonometti L."/>
            <person name="Westerberg I."/>
            <person name="Brannstrom I.O."/>
            <person name="Guillou S."/>
            <person name="Cros-Aarteil S."/>
            <person name="Calhoun S."/>
            <person name="Haridas S."/>
            <person name="Kuo A."/>
            <person name="Mondo S."/>
            <person name="Pangilinan J."/>
            <person name="Riley R."/>
            <person name="LaButti K."/>
            <person name="Andreopoulos B."/>
            <person name="Lipzen A."/>
            <person name="Chen C."/>
            <person name="Yan M."/>
            <person name="Daum C."/>
            <person name="Ng V."/>
            <person name="Clum A."/>
            <person name="Steindorff A."/>
            <person name="Ohm R.A."/>
            <person name="Martin F."/>
            <person name="Silar P."/>
            <person name="Natvig D.O."/>
            <person name="Lalanne C."/>
            <person name="Gautier V."/>
            <person name="Ament-Velasquez S.L."/>
            <person name="Kruys A."/>
            <person name="Hutchinson M.I."/>
            <person name="Powell A.J."/>
            <person name="Barry K."/>
            <person name="Miller A.N."/>
            <person name="Grigoriev I.V."/>
            <person name="Debuchy R."/>
            <person name="Gladieux P."/>
            <person name="Hiltunen Thoren M."/>
            <person name="Johannesson H."/>
        </authorList>
    </citation>
    <scope>NUCLEOTIDE SEQUENCE</scope>
    <source>
        <strain evidence="2">CBS 103.79</strain>
    </source>
</reference>
<evidence type="ECO:0000256" key="1">
    <source>
        <dbReference type="SAM" id="MobiDB-lite"/>
    </source>
</evidence>
<accession>A0AAN6MJD3</accession>
<reference evidence="2" key="2">
    <citation type="submission" date="2023-05" db="EMBL/GenBank/DDBJ databases">
        <authorList>
            <consortium name="Lawrence Berkeley National Laboratory"/>
            <person name="Steindorff A."/>
            <person name="Hensen N."/>
            <person name="Bonometti L."/>
            <person name="Westerberg I."/>
            <person name="Brannstrom I.O."/>
            <person name="Guillou S."/>
            <person name="Cros-Aarteil S."/>
            <person name="Calhoun S."/>
            <person name="Haridas S."/>
            <person name="Kuo A."/>
            <person name="Mondo S."/>
            <person name="Pangilinan J."/>
            <person name="Riley R."/>
            <person name="Labutti K."/>
            <person name="Andreopoulos B."/>
            <person name="Lipzen A."/>
            <person name="Chen C."/>
            <person name="Yanf M."/>
            <person name="Daum C."/>
            <person name="Ng V."/>
            <person name="Clum A."/>
            <person name="Ohm R."/>
            <person name="Martin F."/>
            <person name="Silar P."/>
            <person name="Natvig D."/>
            <person name="Lalanne C."/>
            <person name="Gautier V."/>
            <person name="Ament-Velasquez S.L."/>
            <person name="Kruys A."/>
            <person name="Hutchinson M.I."/>
            <person name="Powell A.J."/>
            <person name="Barry K."/>
            <person name="Miller A.N."/>
            <person name="Grigoriev I.V."/>
            <person name="Debuchy R."/>
            <person name="Gladieux P."/>
            <person name="Thoren M.H."/>
            <person name="Johannesson H."/>
        </authorList>
    </citation>
    <scope>NUCLEOTIDE SEQUENCE</scope>
    <source>
        <strain evidence="2">CBS 103.79</strain>
    </source>
</reference>
<gene>
    <name evidence="2" type="ORF">C8A05DRAFT_16607</name>
</gene>
<protein>
    <submittedName>
        <fullName evidence="2">Uncharacterized protein</fullName>
    </submittedName>
</protein>
<feature type="compositionally biased region" description="Basic and acidic residues" evidence="1">
    <location>
        <begin position="105"/>
        <end position="114"/>
    </location>
</feature>
<organism evidence="2 3">
    <name type="scientific">Staphylotrichum tortipilum</name>
    <dbReference type="NCBI Taxonomy" id="2831512"/>
    <lineage>
        <taxon>Eukaryota</taxon>
        <taxon>Fungi</taxon>
        <taxon>Dikarya</taxon>
        <taxon>Ascomycota</taxon>
        <taxon>Pezizomycotina</taxon>
        <taxon>Sordariomycetes</taxon>
        <taxon>Sordariomycetidae</taxon>
        <taxon>Sordariales</taxon>
        <taxon>Chaetomiaceae</taxon>
        <taxon>Staphylotrichum</taxon>
    </lineage>
</organism>
<feature type="region of interest" description="Disordered" evidence="1">
    <location>
        <begin position="210"/>
        <end position="229"/>
    </location>
</feature>
<sequence length="229" mass="26138">KQFPNALDLLVGTYNVVCRRFGDSNILPFFHVTLVFVYDLSFLPDAMARVAPVFPWKLTALLLNTFIPTAAASAPHNVSQAQAQEQALARLLEPGPRLPGSEVGGSDKEREKGPPVRRKRPLPDDFAMRGFQWAERYHPPRWFDTDERIDDDDKYFEVPSMMEERRDRVIWLGARIAERENGRWLQFDRETKQFGWNPEYEVDLGLEQLPPTPGESVELGELPDAGTVA</sequence>
<keyword evidence="3" id="KW-1185">Reference proteome</keyword>
<feature type="non-terminal residue" evidence="2">
    <location>
        <position position="1"/>
    </location>
</feature>
<comment type="caution">
    <text evidence="2">The sequence shown here is derived from an EMBL/GenBank/DDBJ whole genome shotgun (WGS) entry which is preliminary data.</text>
</comment>
<name>A0AAN6MJD3_9PEZI</name>
<dbReference type="InterPro" id="IPR011990">
    <property type="entry name" value="TPR-like_helical_dom_sf"/>
</dbReference>
<dbReference type="Proteomes" id="UP001303889">
    <property type="component" value="Unassembled WGS sequence"/>
</dbReference>
<feature type="region of interest" description="Disordered" evidence="1">
    <location>
        <begin position="94"/>
        <end position="123"/>
    </location>
</feature>
<dbReference type="SUPFAM" id="SSF48452">
    <property type="entry name" value="TPR-like"/>
    <property type="match status" value="1"/>
</dbReference>